<name>A0ABR3WI22_9PEZI</name>
<evidence type="ECO:0000313" key="5">
    <source>
        <dbReference type="Proteomes" id="UP001586593"/>
    </source>
</evidence>
<keyword evidence="5" id="KW-1185">Reference proteome</keyword>
<accession>A0ABR3WI22</accession>
<feature type="region of interest" description="Disordered" evidence="2">
    <location>
        <begin position="1"/>
        <end position="33"/>
    </location>
</feature>
<comment type="caution">
    <text evidence="4">The sequence shown here is derived from an EMBL/GenBank/DDBJ whole genome shotgun (WGS) entry which is preliminary data.</text>
</comment>
<evidence type="ECO:0000256" key="2">
    <source>
        <dbReference type="SAM" id="MobiDB-lite"/>
    </source>
</evidence>
<evidence type="ECO:0000313" key="4">
    <source>
        <dbReference type="EMBL" id="KAL1862592.1"/>
    </source>
</evidence>
<feature type="region of interest" description="Disordered" evidence="2">
    <location>
        <begin position="307"/>
        <end position="337"/>
    </location>
</feature>
<feature type="domain" description="Spindle pole body-associated protein cut12" evidence="3">
    <location>
        <begin position="132"/>
        <end position="271"/>
    </location>
</feature>
<feature type="region of interest" description="Disordered" evidence="2">
    <location>
        <begin position="45"/>
        <end position="198"/>
    </location>
</feature>
<feature type="compositionally biased region" description="Basic and acidic residues" evidence="2">
    <location>
        <begin position="307"/>
        <end position="319"/>
    </location>
</feature>
<feature type="coiled-coil region" evidence="1">
    <location>
        <begin position="237"/>
        <end position="305"/>
    </location>
</feature>
<evidence type="ECO:0000259" key="3">
    <source>
        <dbReference type="Pfam" id="PF11500"/>
    </source>
</evidence>
<feature type="compositionally biased region" description="Basic and acidic residues" evidence="2">
    <location>
        <begin position="466"/>
        <end position="491"/>
    </location>
</feature>
<sequence length="742" mass="81864">MLSWALKRNAPGARDASGPDDSQIEQPDTPAPVFAVRALKTALFGTPVARGQQSGEDEDGDAASNSVNVATPRAARSPSKPQGILLTPGTATTRRKRVSFGQDVKNGGNAQHGTGPADAPQDQLAGSPTAARSTSKSAVARERSRKTVGETQAASSGETQAPPEKHAADEDSGDDWEDGMEPDSDVTVDLNEPHSRSGKYWKSCFETYHADAKAEMEKLVKYKQLAKSYAKMKDSEALDLHQKLREEQDKVRRMQSQIADMTRQIASWARDAADGSVDDQTMQDLAKQTALALEYREQVRELEALLHDRAPQQEADDKPRRRRQGASPRTQRTLLETQRELRRARVQVREIGKLQDEVGRLQSDLRVAEHRAAKLADENKRLVDELSRAGARALELEKKLDESRSEARQKDRELRKLRLEHDGLKENAKSRFAEAEQVLQKKNEQISELRREIRRLQTDKEIEARRVARAPDADDGLAHTGREDARTKDRVATAGRLPLSTEGEVSQPKHPERPVDDRRPGHVTSRPLPRATRDSVAARNARRSRELSRPAVLEDEAPRSAALGNSDPADMAKSGSSSVLSDRANLQDNRQQQQQQQQQQTAHPSKRHSFPSRDMGGMSLEPSLPPLARGLQGAGDGAAGQALRSRPSTRYDEERRIPPRPSSADSDSAHIDLVQGNFARLGGGGPVHNANSSVAWSMNTSKMGISADRRAAAIARLERKKAERMRTTHTSAERNKENVVLA</sequence>
<feature type="region of interest" description="Disordered" evidence="2">
    <location>
        <begin position="723"/>
        <end position="742"/>
    </location>
</feature>
<feature type="compositionally biased region" description="Low complexity" evidence="2">
    <location>
        <begin position="591"/>
        <end position="600"/>
    </location>
</feature>
<feature type="compositionally biased region" description="Polar residues" evidence="2">
    <location>
        <begin position="149"/>
        <end position="159"/>
    </location>
</feature>
<feature type="compositionally biased region" description="Basic and acidic residues" evidence="2">
    <location>
        <begin position="139"/>
        <end position="148"/>
    </location>
</feature>
<feature type="compositionally biased region" description="Polar residues" evidence="2">
    <location>
        <begin position="124"/>
        <end position="137"/>
    </location>
</feature>
<proteinExistence type="predicted"/>
<evidence type="ECO:0000256" key="1">
    <source>
        <dbReference type="SAM" id="Coils"/>
    </source>
</evidence>
<dbReference type="InterPro" id="IPR021589">
    <property type="entry name" value="Cut12"/>
</dbReference>
<keyword evidence="1" id="KW-0175">Coiled coil</keyword>
<feature type="coiled-coil region" evidence="1">
    <location>
        <begin position="351"/>
        <end position="466"/>
    </location>
</feature>
<dbReference type="Proteomes" id="UP001586593">
    <property type="component" value="Unassembled WGS sequence"/>
</dbReference>
<protein>
    <recommendedName>
        <fullName evidence="3">Spindle pole body-associated protein cut12 domain-containing protein</fullName>
    </recommendedName>
</protein>
<organism evidence="4 5">
    <name type="scientific">Phialemonium thermophilum</name>
    <dbReference type="NCBI Taxonomy" id="223376"/>
    <lineage>
        <taxon>Eukaryota</taxon>
        <taxon>Fungi</taxon>
        <taxon>Dikarya</taxon>
        <taxon>Ascomycota</taxon>
        <taxon>Pezizomycotina</taxon>
        <taxon>Sordariomycetes</taxon>
        <taxon>Sordariomycetidae</taxon>
        <taxon>Cephalothecales</taxon>
        <taxon>Cephalothecaceae</taxon>
        <taxon>Phialemonium</taxon>
    </lineage>
</organism>
<feature type="region of interest" description="Disordered" evidence="2">
    <location>
        <begin position="466"/>
        <end position="668"/>
    </location>
</feature>
<dbReference type="Pfam" id="PF11500">
    <property type="entry name" value="Cut12"/>
    <property type="match status" value="1"/>
</dbReference>
<dbReference type="EMBL" id="JAZHXJ010000392">
    <property type="protein sequence ID" value="KAL1862592.1"/>
    <property type="molecule type" value="Genomic_DNA"/>
</dbReference>
<gene>
    <name evidence="4" type="ORF">VTK73DRAFT_6737</name>
</gene>
<feature type="compositionally biased region" description="Basic and acidic residues" evidence="2">
    <location>
        <begin position="507"/>
        <end position="520"/>
    </location>
</feature>
<feature type="compositionally biased region" description="Polar residues" evidence="2">
    <location>
        <begin position="574"/>
        <end position="590"/>
    </location>
</feature>
<feature type="compositionally biased region" description="Acidic residues" evidence="2">
    <location>
        <begin position="170"/>
        <end position="186"/>
    </location>
</feature>
<reference evidence="4 5" key="1">
    <citation type="journal article" date="2024" name="Commun. Biol.">
        <title>Comparative genomic analysis of thermophilic fungi reveals convergent evolutionary adaptations and gene losses.</title>
        <authorList>
            <person name="Steindorff A.S."/>
            <person name="Aguilar-Pontes M.V."/>
            <person name="Robinson A.J."/>
            <person name="Andreopoulos B."/>
            <person name="LaButti K."/>
            <person name="Kuo A."/>
            <person name="Mondo S."/>
            <person name="Riley R."/>
            <person name="Otillar R."/>
            <person name="Haridas S."/>
            <person name="Lipzen A."/>
            <person name="Grimwood J."/>
            <person name="Schmutz J."/>
            <person name="Clum A."/>
            <person name="Reid I.D."/>
            <person name="Moisan M.C."/>
            <person name="Butler G."/>
            <person name="Nguyen T.T.M."/>
            <person name="Dewar K."/>
            <person name="Conant G."/>
            <person name="Drula E."/>
            <person name="Henrissat B."/>
            <person name="Hansel C."/>
            <person name="Singer S."/>
            <person name="Hutchinson M.I."/>
            <person name="de Vries R.P."/>
            <person name="Natvig D.O."/>
            <person name="Powell A.J."/>
            <person name="Tsang A."/>
            <person name="Grigoriev I.V."/>
        </authorList>
    </citation>
    <scope>NUCLEOTIDE SEQUENCE [LARGE SCALE GENOMIC DNA]</scope>
    <source>
        <strain evidence="4 5">ATCC 24622</strain>
    </source>
</reference>